<evidence type="ECO:0000313" key="4">
    <source>
        <dbReference type="Proteomes" id="UP000195062"/>
    </source>
</evidence>
<dbReference type="Pfam" id="PF00135">
    <property type="entry name" value="COesterase"/>
    <property type="match status" value="1"/>
</dbReference>
<feature type="region of interest" description="Disordered" evidence="1">
    <location>
        <begin position="54"/>
        <end position="85"/>
    </location>
</feature>
<dbReference type="Gene3D" id="3.40.50.1820">
    <property type="entry name" value="alpha/beta hydrolase"/>
    <property type="match status" value="1"/>
</dbReference>
<gene>
    <name evidence="3" type="ORF">CMMCAS07_09815</name>
</gene>
<dbReference type="InterPro" id="IPR002018">
    <property type="entry name" value="CarbesteraseB"/>
</dbReference>
<evidence type="ECO:0000259" key="2">
    <source>
        <dbReference type="Pfam" id="PF00135"/>
    </source>
</evidence>
<dbReference type="InterPro" id="IPR029058">
    <property type="entry name" value="AB_hydrolase_fold"/>
</dbReference>
<feature type="compositionally biased region" description="Basic residues" evidence="1">
    <location>
        <begin position="73"/>
        <end position="85"/>
    </location>
</feature>
<dbReference type="AlphaFoldDB" id="A0A251XI22"/>
<evidence type="ECO:0000256" key="1">
    <source>
        <dbReference type="SAM" id="MobiDB-lite"/>
    </source>
</evidence>
<evidence type="ECO:0000313" key="3">
    <source>
        <dbReference type="EMBL" id="OUE02301.1"/>
    </source>
</evidence>
<organism evidence="3 4">
    <name type="scientific">Clavibacter michiganensis subsp. michiganensis</name>
    <dbReference type="NCBI Taxonomy" id="33013"/>
    <lineage>
        <taxon>Bacteria</taxon>
        <taxon>Bacillati</taxon>
        <taxon>Actinomycetota</taxon>
        <taxon>Actinomycetes</taxon>
        <taxon>Micrococcales</taxon>
        <taxon>Microbacteriaceae</taxon>
        <taxon>Clavibacter</taxon>
    </lineage>
</organism>
<dbReference type="SUPFAM" id="SSF53474">
    <property type="entry name" value="alpha/beta-Hydrolases"/>
    <property type="match status" value="1"/>
</dbReference>
<comment type="caution">
    <text evidence="3">The sequence shown here is derived from an EMBL/GenBank/DDBJ whole genome shotgun (WGS) entry which is preliminary data.</text>
</comment>
<keyword evidence="4" id="KW-1185">Reference proteome</keyword>
<name>A0A251XI22_CLAMM</name>
<sequence length="85" mass="8863">MFGESAGGNAVTTLMAVPSAHGLFARAIAQSSPTNAVYPAEQTARWAAEFVASSPVGRAAPPTTPRRSGCSRPRARPPSPRRRTS</sequence>
<feature type="domain" description="Carboxylesterase type B" evidence="2">
    <location>
        <begin position="2"/>
        <end position="50"/>
    </location>
</feature>
<accession>A0A251XI22</accession>
<dbReference type="Proteomes" id="UP000195062">
    <property type="component" value="Unassembled WGS sequence"/>
</dbReference>
<reference evidence="3 4" key="1">
    <citation type="submission" date="2016-08" db="EMBL/GenBank/DDBJ databases">
        <title>Genome sequence of Clavibacter michiganensis subsp. michiganensis strain CASJ007.</title>
        <authorList>
            <person name="Thapa S.P."/>
            <person name="Coaker G."/>
        </authorList>
    </citation>
    <scope>NUCLEOTIDE SEQUENCE [LARGE SCALE GENOMIC DNA]</scope>
    <source>
        <strain evidence="3">CASJ007</strain>
    </source>
</reference>
<dbReference type="EMBL" id="MDHH01000002">
    <property type="protein sequence ID" value="OUE02301.1"/>
    <property type="molecule type" value="Genomic_DNA"/>
</dbReference>
<protein>
    <submittedName>
        <fullName evidence="3">Carboxylesterase family protein</fullName>
    </submittedName>
</protein>
<proteinExistence type="predicted"/>